<organism evidence="6 7">
    <name type="scientific">Hoeflea poritis</name>
    <dbReference type="NCBI Taxonomy" id="2993659"/>
    <lineage>
        <taxon>Bacteria</taxon>
        <taxon>Pseudomonadati</taxon>
        <taxon>Pseudomonadota</taxon>
        <taxon>Alphaproteobacteria</taxon>
        <taxon>Hyphomicrobiales</taxon>
        <taxon>Rhizobiaceae</taxon>
        <taxon>Hoeflea</taxon>
    </lineage>
</organism>
<dbReference type="SMART" id="SM00704">
    <property type="entry name" value="ZnF_CDGSH"/>
    <property type="match status" value="2"/>
</dbReference>
<keyword evidence="2" id="KW-0479">Metal-binding</keyword>
<dbReference type="Proteomes" id="UP001148313">
    <property type="component" value="Unassembled WGS sequence"/>
</dbReference>
<evidence type="ECO:0000256" key="2">
    <source>
        <dbReference type="ARBA" id="ARBA00022723"/>
    </source>
</evidence>
<evidence type="ECO:0000256" key="4">
    <source>
        <dbReference type="ARBA" id="ARBA00023014"/>
    </source>
</evidence>
<proteinExistence type="predicted"/>
<dbReference type="EMBL" id="JAPJZH010000006">
    <property type="protein sequence ID" value="MDA4846079.1"/>
    <property type="molecule type" value="Genomic_DNA"/>
</dbReference>
<dbReference type="Pfam" id="PF06902">
    <property type="entry name" value="Fer4_19"/>
    <property type="match status" value="1"/>
</dbReference>
<feature type="domain" description="Iron-binding zinc finger CDGSH type" evidence="5">
    <location>
        <begin position="25"/>
        <end position="62"/>
    </location>
</feature>
<keyword evidence="3" id="KW-0408">Iron</keyword>
<keyword evidence="7" id="KW-1185">Reference proteome</keyword>
<keyword evidence="1" id="KW-0001">2Fe-2S</keyword>
<dbReference type="InterPro" id="IPR042216">
    <property type="entry name" value="MitoNEET_CISD"/>
</dbReference>
<accession>A0ABT4VMY9</accession>
<feature type="domain" description="Iron-binding zinc finger CDGSH type" evidence="5">
    <location>
        <begin position="166"/>
        <end position="207"/>
    </location>
</feature>
<comment type="caution">
    <text evidence="6">The sequence shown here is derived from an EMBL/GenBank/DDBJ whole genome shotgun (WGS) entry which is preliminary data.</text>
</comment>
<gene>
    <name evidence="6" type="ORF">OOZ53_12010</name>
</gene>
<dbReference type="InterPro" id="IPR052950">
    <property type="entry name" value="CISD"/>
</dbReference>
<evidence type="ECO:0000313" key="6">
    <source>
        <dbReference type="EMBL" id="MDA4846079.1"/>
    </source>
</evidence>
<sequence length="210" mass="22734">MSDGKVTIEQRENGPLVVKNLGDLRLADGTAAECKPVMALCRCGGSSNKPFCDGTHKEIGFESAESNVTDKDKVRAYQGKDVTIYYSPLLCSHAGECGRHAASVFNTRQKPWIQPDNGSLEEIREVMRACPSGALRYSETGGAGELVSEEAVSVTVEKDGPYRVCNIPVEAGYWAEGQSEKKYVLCRCGKSANKPFCDGTHSDEGWSDGE</sequence>
<dbReference type="InterPro" id="IPR010693">
    <property type="entry name" value="Divergent_4Fe-4S_mono-cluster"/>
</dbReference>
<reference evidence="6" key="1">
    <citation type="submission" date="2022-11" db="EMBL/GenBank/DDBJ databases">
        <title>Hoeflea poritis sp. nov., isolated from scleractinian coral Porites lutea.</title>
        <authorList>
            <person name="Zhang G."/>
            <person name="Wei Q."/>
            <person name="Cai L."/>
        </authorList>
    </citation>
    <scope>NUCLEOTIDE SEQUENCE</scope>
    <source>
        <strain evidence="6">E7-10</strain>
    </source>
</reference>
<evidence type="ECO:0000256" key="1">
    <source>
        <dbReference type="ARBA" id="ARBA00022714"/>
    </source>
</evidence>
<dbReference type="Gene3D" id="3.40.5.90">
    <property type="entry name" value="CDGSH iron-sulfur domain, mitoNEET-type"/>
    <property type="match status" value="2"/>
</dbReference>
<keyword evidence="4" id="KW-0411">Iron-sulfur</keyword>
<dbReference type="Pfam" id="PF09360">
    <property type="entry name" value="zf-CDGSH"/>
    <property type="match status" value="2"/>
</dbReference>
<evidence type="ECO:0000313" key="7">
    <source>
        <dbReference type="Proteomes" id="UP001148313"/>
    </source>
</evidence>
<dbReference type="PANTHER" id="PTHR46491:SF3">
    <property type="entry name" value="CDGSH IRON-SULFUR DOMAIN-CONTAINING PROTEIN 3, MITOCHONDRIAL"/>
    <property type="match status" value="1"/>
</dbReference>
<dbReference type="RefSeq" id="WP_271089797.1">
    <property type="nucleotide sequence ID" value="NZ_JAPJZH010000006.1"/>
</dbReference>
<dbReference type="PANTHER" id="PTHR46491">
    <property type="entry name" value="CDGSH IRON SULFUR DOMAIN PROTEIN HOMOLOG"/>
    <property type="match status" value="1"/>
</dbReference>
<protein>
    <submittedName>
        <fullName evidence="6">CDGSH iron-sulfur domain-containing protein</fullName>
    </submittedName>
</protein>
<evidence type="ECO:0000256" key="3">
    <source>
        <dbReference type="ARBA" id="ARBA00023004"/>
    </source>
</evidence>
<evidence type="ECO:0000259" key="5">
    <source>
        <dbReference type="SMART" id="SM00704"/>
    </source>
</evidence>
<dbReference type="InterPro" id="IPR018967">
    <property type="entry name" value="FeS-contain_CDGSH-typ"/>
</dbReference>
<name>A0ABT4VMY9_9HYPH</name>